<keyword evidence="3" id="KW-0238">DNA-binding</keyword>
<feature type="domain" description="HTH lysR-type" evidence="5">
    <location>
        <begin position="8"/>
        <end position="65"/>
    </location>
</feature>
<protein>
    <submittedName>
        <fullName evidence="6">LysR family transcriptional regulator</fullName>
    </submittedName>
</protein>
<evidence type="ECO:0000256" key="4">
    <source>
        <dbReference type="ARBA" id="ARBA00023163"/>
    </source>
</evidence>
<dbReference type="GO" id="GO:0043565">
    <property type="term" value="F:sequence-specific DNA binding"/>
    <property type="evidence" value="ECO:0007669"/>
    <property type="project" value="TreeGrafter"/>
</dbReference>
<evidence type="ECO:0000256" key="1">
    <source>
        <dbReference type="ARBA" id="ARBA00009437"/>
    </source>
</evidence>
<dbReference type="Pfam" id="PF00126">
    <property type="entry name" value="HTH_1"/>
    <property type="match status" value="1"/>
</dbReference>
<dbReference type="InterPro" id="IPR036390">
    <property type="entry name" value="WH_DNA-bd_sf"/>
</dbReference>
<dbReference type="SUPFAM" id="SSF46785">
    <property type="entry name" value="Winged helix' DNA-binding domain"/>
    <property type="match status" value="1"/>
</dbReference>
<dbReference type="PRINTS" id="PR00039">
    <property type="entry name" value="HTHLYSR"/>
</dbReference>
<dbReference type="SUPFAM" id="SSF53850">
    <property type="entry name" value="Periplasmic binding protein-like II"/>
    <property type="match status" value="1"/>
</dbReference>
<comment type="similarity">
    <text evidence="1">Belongs to the LysR transcriptional regulatory family.</text>
</comment>
<dbReference type="PROSITE" id="PS50931">
    <property type="entry name" value="HTH_LYSR"/>
    <property type="match status" value="1"/>
</dbReference>
<keyword evidence="4" id="KW-0804">Transcription</keyword>
<evidence type="ECO:0000313" key="7">
    <source>
        <dbReference type="Proteomes" id="UP000479043"/>
    </source>
</evidence>
<dbReference type="Proteomes" id="UP000479043">
    <property type="component" value="Unassembled WGS sequence"/>
</dbReference>
<dbReference type="FunFam" id="1.10.10.10:FF:000001">
    <property type="entry name" value="LysR family transcriptional regulator"/>
    <property type="match status" value="1"/>
</dbReference>
<dbReference type="GO" id="GO:0003700">
    <property type="term" value="F:DNA-binding transcription factor activity"/>
    <property type="evidence" value="ECO:0007669"/>
    <property type="project" value="InterPro"/>
</dbReference>
<dbReference type="EMBL" id="WWEN01000005">
    <property type="protein sequence ID" value="MYM56083.1"/>
    <property type="molecule type" value="Genomic_DNA"/>
</dbReference>
<dbReference type="GO" id="GO:0006351">
    <property type="term" value="P:DNA-templated transcription"/>
    <property type="evidence" value="ECO:0007669"/>
    <property type="project" value="TreeGrafter"/>
</dbReference>
<proteinExistence type="inferred from homology"/>
<dbReference type="InterPro" id="IPR000847">
    <property type="entry name" value="LysR_HTH_N"/>
</dbReference>
<keyword evidence="2" id="KW-0805">Transcription regulation</keyword>
<dbReference type="InterPro" id="IPR058163">
    <property type="entry name" value="LysR-type_TF_proteobact-type"/>
</dbReference>
<gene>
    <name evidence="6" type="ORF">GR167_12270</name>
</gene>
<dbReference type="InterPro" id="IPR005119">
    <property type="entry name" value="LysR_subst-bd"/>
</dbReference>
<organism evidence="6 7">
    <name type="scientific">Thalassovita mangrovi</name>
    <dbReference type="NCBI Taxonomy" id="2692236"/>
    <lineage>
        <taxon>Bacteria</taxon>
        <taxon>Pseudomonadati</taxon>
        <taxon>Pseudomonadota</taxon>
        <taxon>Alphaproteobacteria</taxon>
        <taxon>Rhodobacterales</taxon>
        <taxon>Roseobacteraceae</taxon>
        <taxon>Thalassovita</taxon>
    </lineage>
</organism>
<dbReference type="Gene3D" id="3.40.190.290">
    <property type="match status" value="1"/>
</dbReference>
<dbReference type="Pfam" id="PF03466">
    <property type="entry name" value="LysR_substrate"/>
    <property type="match status" value="1"/>
</dbReference>
<dbReference type="AlphaFoldDB" id="A0A6L8LKA6"/>
<evidence type="ECO:0000259" key="5">
    <source>
        <dbReference type="PROSITE" id="PS50931"/>
    </source>
</evidence>
<dbReference type="Gene3D" id="1.10.10.10">
    <property type="entry name" value="Winged helix-like DNA-binding domain superfamily/Winged helix DNA-binding domain"/>
    <property type="match status" value="1"/>
</dbReference>
<accession>A0A6L8LKA6</accession>
<dbReference type="InterPro" id="IPR036388">
    <property type="entry name" value="WH-like_DNA-bd_sf"/>
</dbReference>
<evidence type="ECO:0000313" key="6">
    <source>
        <dbReference type="EMBL" id="MYM56083.1"/>
    </source>
</evidence>
<evidence type="ECO:0000256" key="2">
    <source>
        <dbReference type="ARBA" id="ARBA00023015"/>
    </source>
</evidence>
<reference evidence="6 7" key="1">
    <citation type="submission" date="2020-01" db="EMBL/GenBank/DDBJ databases">
        <authorList>
            <person name="Chen S."/>
        </authorList>
    </citation>
    <scope>NUCLEOTIDE SEQUENCE [LARGE SCALE GENOMIC DNA]</scope>
    <source>
        <strain evidence="6 7">GS-10</strain>
    </source>
</reference>
<dbReference type="PANTHER" id="PTHR30537:SF3">
    <property type="entry name" value="TRANSCRIPTIONAL REGULATORY PROTEIN"/>
    <property type="match status" value="1"/>
</dbReference>
<keyword evidence="7" id="KW-1185">Reference proteome</keyword>
<dbReference type="PANTHER" id="PTHR30537">
    <property type="entry name" value="HTH-TYPE TRANSCRIPTIONAL REGULATOR"/>
    <property type="match status" value="1"/>
</dbReference>
<comment type="caution">
    <text evidence="6">The sequence shown here is derived from an EMBL/GenBank/DDBJ whole genome shotgun (WGS) entry which is preliminary data.</text>
</comment>
<sequence length="297" mass="33052">MNDSSRQFDWNHVRAFLATAEEGSLSAAARKLHLTQPTLGRQVAALEDELGLMLFERVGRSLVLTRAGTELLDHVRAMGEAADRVALVASGQSQSVEGLIRITASDVFSAFELPQALKRLRQDAPRLSIDIVASNDIRDLMRREADIAIRNVRPEQPDLIARLVQEATANFYASTDYLNRMGRPQSPDDLVDHDFIHYGDAEAMRDYLNPIGLPVTLDNFHIGSNSGLVGWELARQGFGIVAMDDQLAQGTPGMERVLPDLEPIVFPVWLATHRELHTSRRIRLVFDLLADHLSRGT</sequence>
<dbReference type="RefSeq" id="WP_160973887.1">
    <property type="nucleotide sequence ID" value="NZ_WWEN01000005.1"/>
</dbReference>
<evidence type="ECO:0000256" key="3">
    <source>
        <dbReference type="ARBA" id="ARBA00023125"/>
    </source>
</evidence>
<name>A0A6L8LKA6_9RHOB</name>